<dbReference type="InterPro" id="IPR046342">
    <property type="entry name" value="CBS_dom_sf"/>
</dbReference>
<feature type="transmembrane region" description="Helical" evidence="14">
    <location>
        <begin position="92"/>
        <end position="110"/>
    </location>
</feature>
<dbReference type="CDD" id="cd06164">
    <property type="entry name" value="S2P-M50_SpoIVFB_CBS"/>
    <property type="match status" value="1"/>
</dbReference>
<evidence type="ECO:0000256" key="14">
    <source>
        <dbReference type="PIRNR" id="PIRNR006404"/>
    </source>
</evidence>
<feature type="transmembrane region" description="Helical" evidence="14">
    <location>
        <begin position="62"/>
        <end position="80"/>
    </location>
</feature>
<feature type="transmembrane region" description="Helical" evidence="14">
    <location>
        <begin position="122"/>
        <end position="144"/>
    </location>
</feature>
<evidence type="ECO:0000313" key="19">
    <source>
        <dbReference type="EMBL" id="QLH83058.1"/>
    </source>
</evidence>
<dbReference type="OrthoDB" id="12044at2157"/>
<feature type="binding site" evidence="16">
    <location>
        <position position="178"/>
    </location>
    <ligand>
        <name>Zn(2+)</name>
        <dbReference type="ChEBI" id="CHEBI:29105"/>
        <note>catalytic</note>
    </ligand>
</feature>
<evidence type="ECO:0000256" key="6">
    <source>
        <dbReference type="ARBA" id="ARBA00022723"/>
    </source>
</evidence>
<evidence type="ECO:0000256" key="17">
    <source>
        <dbReference type="PROSITE-ProRule" id="PRU00703"/>
    </source>
</evidence>
<evidence type="ECO:0000256" key="5">
    <source>
        <dbReference type="ARBA" id="ARBA00022692"/>
    </source>
</evidence>
<keyword evidence="12 17" id="KW-0129">CBS domain</keyword>
<feature type="binding site" evidence="16">
    <location>
        <position position="85"/>
    </location>
    <ligand>
        <name>Zn(2+)</name>
        <dbReference type="ChEBI" id="CHEBI:29105"/>
        <note>catalytic</note>
    </ligand>
</feature>
<feature type="binding site" evidence="16">
    <location>
        <position position="81"/>
    </location>
    <ligand>
        <name>Zn(2+)</name>
        <dbReference type="ChEBI" id="CHEBI:29105"/>
        <note>catalytic</note>
    </ligand>
</feature>
<proteinExistence type="inferred from homology"/>
<evidence type="ECO:0000256" key="2">
    <source>
        <dbReference type="ARBA" id="ARBA00007931"/>
    </source>
</evidence>
<keyword evidence="11 14" id="KW-0482">Metalloprotease</keyword>
<reference evidence="19 20" key="1">
    <citation type="submission" date="2020-07" db="EMBL/GenBank/DDBJ databases">
        <title>Halosimplex litoreum sp. nov. and Halosimplex rubrum sp. nov., isolated from different salt environments.</title>
        <authorList>
            <person name="Cui H."/>
        </authorList>
    </citation>
    <scope>NUCLEOTIDE SEQUENCE [LARGE SCALE GENOMIC DNA]</scope>
    <source>
        <strain evidence="19 20">R2</strain>
    </source>
</reference>
<feature type="transmembrane region" description="Helical" evidence="14">
    <location>
        <begin position="207"/>
        <end position="234"/>
    </location>
</feature>
<dbReference type="Pfam" id="PF00571">
    <property type="entry name" value="CBS"/>
    <property type="match status" value="1"/>
</dbReference>
<dbReference type="EMBL" id="CP058909">
    <property type="protein sequence ID" value="QLH83058.1"/>
    <property type="molecule type" value="Genomic_DNA"/>
</dbReference>
<dbReference type="SUPFAM" id="SSF54631">
    <property type="entry name" value="CBS-domain pair"/>
    <property type="match status" value="1"/>
</dbReference>
<dbReference type="PIRSF" id="PIRSF006404">
    <property type="entry name" value="UCP006404_Pept_M50_CBS"/>
    <property type="match status" value="1"/>
</dbReference>
<dbReference type="GO" id="GO:0005886">
    <property type="term" value="C:plasma membrane"/>
    <property type="evidence" value="ECO:0007669"/>
    <property type="project" value="UniProtKB-SubCell"/>
</dbReference>
<name>A0A7D5PD60_9EURY</name>
<comment type="cofactor">
    <cofactor evidence="14 16">
        <name>Zn(2+)</name>
        <dbReference type="ChEBI" id="CHEBI:29105"/>
    </cofactor>
    <text evidence="14 16">Binds 1 zinc ion per subunit.</text>
</comment>
<evidence type="ECO:0000256" key="8">
    <source>
        <dbReference type="ARBA" id="ARBA00022801"/>
    </source>
</evidence>
<dbReference type="GO" id="GO:0006508">
    <property type="term" value="P:proteolysis"/>
    <property type="evidence" value="ECO:0007669"/>
    <property type="project" value="UniProtKB-KW"/>
</dbReference>
<keyword evidence="3 14" id="KW-1003">Cell membrane</keyword>
<evidence type="ECO:0000256" key="1">
    <source>
        <dbReference type="ARBA" id="ARBA00004651"/>
    </source>
</evidence>
<evidence type="ECO:0000256" key="3">
    <source>
        <dbReference type="ARBA" id="ARBA00022475"/>
    </source>
</evidence>
<keyword evidence="9 14" id="KW-0862">Zinc</keyword>
<evidence type="ECO:0000256" key="16">
    <source>
        <dbReference type="PIRSR" id="PIRSR006404-2"/>
    </source>
</evidence>
<feature type="transmembrane region" description="Helical" evidence="14">
    <location>
        <begin position="151"/>
        <end position="172"/>
    </location>
</feature>
<keyword evidence="8 14" id="KW-0378">Hydrolase</keyword>
<feature type="active site" evidence="15">
    <location>
        <position position="82"/>
    </location>
</feature>
<dbReference type="RefSeq" id="WP_179918115.1">
    <property type="nucleotide sequence ID" value="NZ_CP058909.1"/>
</dbReference>
<dbReference type="Gene3D" id="3.10.580.10">
    <property type="entry name" value="CBS-domain"/>
    <property type="match status" value="1"/>
</dbReference>
<dbReference type="PROSITE" id="PS51371">
    <property type="entry name" value="CBS"/>
    <property type="match status" value="1"/>
</dbReference>
<comment type="similarity">
    <text evidence="2 14">Belongs to the peptidase M50B family.</text>
</comment>
<protein>
    <recommendedName>
        <fullName evidence="14">Zinc metalloprotease</fullName>
    </recommendedName>
</protein>
<keyword evidence="10 14" id="KW-1133">Transmembrane helix</keyword>
<keyword evidence="4 14" id="KW-0645">Protease</keyword>
<dbReference type="Pfam" id="PF02163">
    <property type="entry name" value="Peptidase_M50"/>
    <property type="match status" value="2"/>
</dbReference>
<dbReference type="GO" id="GO:0046872">
    <property type="term" value="F:metal ion binding"/>
    <property type="evidence" value="ECO:0007669"/>
    <property type="project" value="UniProtKB-UniRule"/>
</dbReference>
<dbReference type="KEGG" id="hpel:HZS54_16130"/>
<evidence type="ECO:0000256" key="13">
    <source>
        <dbReference type="ARBA" id="ARBA00023136"/>
    </source>
</evidence>
<dbReference type="InterPro" id="IPR000644">
    <property type="entry name" value="CBS_dom"/>
</dbReference>
<feature type="transmembrane region" description="Helical" evidence="14">
    <location>
        <begin position="12"/>
        <end position="32"/>
    </location>
</feature>
<evidence type="ECO:0000259" key="18">
    <source>
        <dbReference type="PROSITE" id="PS51371"/>
    </source>
</evidence>
<evidence type="ECO:0000256" key="12">
    <source>
        <dbReference type="ARBA" id="ARBA00023122"/>
    </source>
</evidence>
<dbReference type="AlphaFoldDB" id="A0A7D5PD60"/>
<keyword evidence="13 14" id="KW-0472">Membrane</keyword>
<dbReference type="PANTHER" id="PTHR39188:SF3">
    <property type="entry name" value="STAGE IV SPORULATION PROTEIN FB"/>
    <property type="match status" value="1"/>
</dbReference>
<dbReference type="Proteomes" id="UP000509346">
    <property type="component" value="Chromosome"/>
</dbReference>
<evidence type="ECO:0000256" key="10">
    <source>
        <dbReference type="ARBA" id="ARBA00022989"/>
    </source>
</evidence>
<keyword evidence="5 14" id="KW-0812">Transmembrane</keyword>
<evidence type="ECO:0000256" key="11">
    <source>
        <dbReference type="ARBA" id="ARBA00023049"/>
    </source>
</evidence>
<dbReference type="GO" id="GO:0008237">
    <property type="term" value="F:metallopeptidase activity"/>
    <property type="evidence" value="ECO:0007669"/>
    <property type="project" value="UniProtKB-UniRule"/>
</dbReference>
<comment type="subcellular location">
    <subcellularLocation>
        <location evidence="1 14">Cell membrane</location>
        <topology evidence="1 14">Multi-pass membrane protein</topology>
    </subcellularLocation>
</comment>
<keyword evidence="6 14" id="KW-0479">Metal-binding</keyword>
<feature type="domain" description="CBS" evidence="18">
    <location>
        <begin position="318"/>
        <end position="376"/>
    </location>
</feature>
<dbReference type="SMART" id="SM00116">
    <property type="entry name" value="CBS"/>
    <property type="match status" value="2"/>
</dbReference>
<dbReference type="InterPro" id="IPR008915">
    <property type="entry name" value="Peptidase_M50"/>
</dbReference>
<dbReference type="GeneID" id="56084149"/>
<keyword evidence="7" id="KW-0677">Repeat</keyword>
<evidence type="ECO:0000256" key="15">
    <source>
        <dbReference type="PIRSR" id="PIRSR006404-1"/>
    </source>
</evidence>
<organism evidence="19 20">
    <name type="scientific">Halosimplex pelagicum</name>
    <dbReference type="NCBI Taxonomy" id="869886"/>
    <lineage>
        <taxon>Archaea</taxon>
        <taxon>Methanobacteriati</taxon>
        <taxon>Methanobacteriota</taxon>
        <taxon>Stenosarchaea group</taxon>
        <taxon>Halobacteria</taxon>
        <taxon>Halobacteriales</taxon>
        <taxon>Haloarculaceae</taxon>
        <taxon>Halosimplex</taxon>
    </lineage>
</organism>
<evidence type="ECO:0000256" key="9">
    <source>
        <dbReference type="ARBA" id="ARBA00022833"/>
    </source>
</evidence>
<dbReference type="PANTHER" id="PTHR39188">
    <property type="entry name" value="MEMBRANE-ASSOCIATED ZINC METALLOPROTEASE M50B"/>
    <property type="match status" value="1"/>
</dbReference>
<gene>
    <name evidence="19" type="ORF">HZS54_16130</name>
</gene>
<evidence type="ECO:0000256" key="4">
    <source>
        <dbReference type="ARBA" id="ARBA00022670"/>
    </source>
</evidence>
<dbReference type="InterPro" id="IPR016483">
    <property type="entry name" value="UCP006404_Pept_M50_CBS"/>
</dbReference>
<evidence type="ECO:0000313" key="20">
    <source>
        <dbReference type="Proteomes" id="UP000509346"/>
    </source>
</evidence>
<keyword evidence="20" id="KW-1185">Reference proteome</keyword>
<sequence>MRDFTVGSVWGIPIRINVSLVVFLPILAWIIGSGTQIDVYANIVNTFAPTQFDVATLTAGSTPWVIGAGAAVGLFASVGVHELGHAWAARRYGIGTQSITLWLLGGIAALEEMPREWNREFWIAIAGPITSVLTGVACYAILLAVPGSATVVGFVFGWLVVTNILLAVFNLLPAFPMDGGRVLRALLARTRPYEAATATAARFGTGFAVLFAVVGVLSFAPMLLLLALFIYGAASTESRTVMLQGLLTDLTVRDVARLDAEPIDADESVAAFTDRMIRDRRTVYPVVDAGETVGVVALDAVRRTDSADHDTTRVREIATTDLPRVPLDSPAFDAFVELSTHPSGYAFVEDGGEVVGLVSAEDFTHVLQFRRDGVDIGPKEAF</sequence>
<accession>A0A7D5PD60</accession>
<evidence type="ECO:0000256" key="7">
    <source>
        <dbReference type="ARBA" id="ARBA00022737"/>
    </source>
</evidence>